<proteinExistence type="predicted"/>
<dbReference type="InterPro" id="IPR033396">
    <property type="entry name" value="DUF5107"/>
</dbReference>
<accession>A0A3E3I2J4</accession>
<dbReference type="EMBL" id="QVLV01000010">
    <property type="protein sequence ID" value="RGE58898.1"/>
    <property type="molecule type" value="Genomic_DNA"/>
</dbReference>
<dbReference type="InterPro" id="IPR019734">
    <property type="entry name" value="TPR_rpt"/>
</dbReference>
<feature type="repeat" description="TPR" evidence="1">
    <location>
        <begin position="910"/>
        <end position="943"/>
    </location>
</feature>
<comment type="caution">
    <text evidence="3">The sequence shown here is derived from an EMBL/GenBank/DDBJ whole genome shotgun (WGS) entry which is preliminary data.</text>
</comment>
<dbReference type="AlphaFoldDB" id="A0A3E3I2J4"/>
<dbReference type="PANTHER" id="PTHR12558:SF13">
    <property type="entry name" value="CELL DIVISION CYCLE PROTEIN 27 HOMOLOG"/>
    <property type="match status" value="1"/>
</dbReference>
<evidence type="ECO:0000313" key="3">
    <source>
        <dbReference type="EMBL" id="RGE58898.1"/>
    </source>
</evidence>
<name>A0A3E3I2J4_9FIRM</name>
<dbReference type="SMART" id="SM00028">
    <property type="entry name" value="TPR"/>
    <property type="match status" value="5"/>
</dbReference>
<keyword evidence="1" id="KW-0802">TPR repeat</keyword>
<protein>
    <submittedName>
        <fullName evidence="3">DUF5107 domain-containing protein</fullName>
    </submittedName>
</protein>
<evidence type="ECO:0000256" key="1">
    <source>
        <dbReference type="PROSITE-ProRule" id="PRU00339"/>
    </source>
</evidence>
<dbReference type="Gene3D" id="1.25.40.10">
    <property type="entry name" value="Tetratricopeptide repeat domain"/>
    <property type="match status" value="3"/>
</dbReference>
<dbReference type="Pfam" id="PF17128">
    <property type="entry name" value="DUF5107"/>
    <property type="match status" value="1"/>
</dbReference>
<dbReference type="SUPFAM" id="SSF48452">
    <property type="entry name" value="TPR-like"/>
    <property type="match status" value="3"/>
</dbReference>
<reference evidence="3 4" key="1">
    <citation type="submission" date="2018-08" db="EMBL/GenBank/DDBJ databases">
        <title>A genome reference for cultivated species of the human gut microbiota.</title>
        <authorList>
            <person name="Zou Y."/>
            <person name="Xue W."/>
            <person name="Luo G."/>
        </authorList>
    </citation>
    <scope>NUCLEOTIDE SEQUENCE [LARGE SCALE GENOMIC DNA]</scope>
    <source>
        <strain evidence="3 4">TF05-5AC</strain>
    </source>
</reference>
<gene>
    <name evidence="3" type="ORF">DXC51_15980</name>
</gene>
<dbReference type="Pfam" id="PF13181">
    <property type="entry name" value="TPR_8"/>
    <property type="match status" value="1"/>
</dbReference>
<dbReference type="InterPro" id="IPR011990">
    <property type="entry name" value="TPR-like_helical_dom_sf"/>
</dbReference>
<evidence type="ECO:0000313" key="4">
    <source>
        <dbReference type="Proteomes" id="UP000260812"/>
    </source>
</evidence>
<organism evidence="3 4">
    <name type="scientific">Eisenbergiella massiliensis</name>
    <dbReference type="NCBI Taxonomy" id="1720294"/>
    <lineage>
        <taxon>Bacteria</taxon>
        <taxon>Bacillati</taxon>
        <taxon>Bacillota</taxon>
        <taxon>Clostridia</taxon>
        <taxon>Lachnospirales</taxon>
        <taxon>Lachnospiraceae</taxon>
        <taxon>Eisenbergiella</taxon>
    </lineage>
</organism>
<sequence>MYAYARFGAQRGGVGMICRQKLVIPTYEMDEAERSPYFYDVRNHQGTRGNIYPIPMIDTFKNVKTDREYDAVVLENEFIRVTVLPELGGRIYEGYDKKLDYNFVYKNQVIKPALIGLCGAWISGGIEFNWPQHHRPTTYMPVDCVIEEGEDGAQTAWMGEYEPLFGMKGMVGVTIWPDKSYVTVKTRLYNPSNAMQTFHWWANLAVHANEDYQLQFPPDIDYITYHYKDAVSEFPVVKGEFARADFGEGTDITWFKNIPSPASFFILNSDYNFMAGFDHGRQRGTVHVADHNVSVGKKFFTWGSREFGDVWHRNLTDEDGAYLEIMTGCYTDNQPDFSFIAPDETKTFEQTWYATAHMPGLKNAEKDGAVGFVLNGRRLEAAFQVTAVHKQARICVEVKGERLLEECLFLEPGQPCLRSLETAEGTQEKDISLFLLDESGKILVSYTFGPSFFQDREKPAPHRPARKPEEIPTQEELYLEGLHLEQYRHVTLRAEDYYREALRRDNGDIRCNNGMGLLWMRKGDCKKALPFFEKAVKRSMLRNPNPRDGECCFNYAWALENDGQEEEAIRFYRKAAWNYGYKGAGLKQAAKLYVRKGCFEDALSCIREALTVNGESPELSFLKAFILRKSGRSKEAGKVVRDMLAVDPLGYGLLGESWFLQDEKEALDRLKNVLRERKTAWRVLMAEYLELGAWQEVLKLGRIAPADPMNCYYRAYAAAGLGKEAKAADFLTQAGEMSPDYCFPYTDMDRRVLQYAFAQRKDGGKSAYYLGCLFYGRDNREEGVKCWEVSVTREDGLHQAHRCMALALLEVFEDKVGARREMEKAFAMHQDGRYLLELMEIRRESGVPVEKLLELLEAYPQLVYKREDLYHQQLVLYNEAGMPEKAAAYLKNRTFNPYEGGEGILVKAHILAYIQLGRRAFREKDYGGAIAFYKTALEYPENYQEGRGVTAREAAVYFHMAKALEAAGEEREAFAWYEKAAAHQTGRLDESDFYTACALRRLGKEREAAALYLSMLDGADAILKEEDRLPHFGGFVSNLPGEHSIKKANHRKAHPARFYALTGLGRKQEARKEKELAAVWGAEMAWLRLIEEDGGKMGYEGI</sequence>
<dbReference type="PANTHER" id="PTHR12558">
    <property type="entry name" value="CELL DIVISION CYCLE 16,23,27"/>
    <property type="match status" value="1"/>
</dbReference>
<evidence type="ECO:0000259" key="2">
    <source>
        <dbReference type="Pfam" id="PF17128"/>
    </source>
</evidence>
<keyword evidence="4" id="KW-1185">Reference proteome</keyword>
<dbReference type="PROSITE" id="PS50005">
    <property type="entry name" value="TPR"/>
    <property type="match status" value="1"/>
</dbReference>
<feature type="domain" description="DUF5107" evidence="2">
    <location>
        <begin position="50"/>
        <end position="336"/>
    </location>
</feature>
<dbReference type="Proteomes" id="UP000260812">
    <property type="component" value="Unassembled WGS sequence"/>
</dbReference>